<sequence>MVVDNDGNHFPIEKSGQVALSKGAHPFEADFIEGGGGFTLKLKYSLNGSEPKEVPNSWFMQQ</sequence>
<dbReference type="AlphaFoldDB" id="A0A1R3L1F3"/>
<organism evidence="1 2">
    <name type="scientific">Corchorus olitorius</name>
    <dbReference type="NCBI Taxonomy" id="93759"/>
    <lineage>
        <taxon>Eukaryota</taxon>
        <taxon>Viridiplantae</taxon>
        <taxon>Streptophyta</taxon>
        <taxon>Embryophyta</taxon>
        <taxon>Tracheophyta</taxon>
        <taxon>Spermatophyta</taxon>
        <taxon>Magnoliopsida</taxon>
        <taxon>eudicotyledons</taxon>
        <taxon>Gunneridae</taxon>
        <taxon>Pentapetalae</taxon>
        <taxon>rosids</taxon>
        <taxon>malvids</taxon>
        <taxon>Malvales</taxon>
        <taxon>Malvaceae</taxon>
        <taxon>Grewioideae</taxon>
        <taxon>Apeibeae</taxon>
        <taxon>Corchorus</taxon>
    </lineage>
</organism>
<comment type="caution">
    <text evidence="1">The sequence shown here is derived from an EMBL/GenBank/DDBJ whole genome shotgun (WGS) entry which is preliminary data.</text>
</comment>
<evidence type="ECO:0000313" key="1">
    <source>
        <dbReference type="EMBL" id="OMP13119.1"/>
    </source>
</evidence>
<dbReference type="Proteomes" id="UP000187203">
    <property type="component" value="Unassembled WGS sequence"/>
</dbReference>
<protein>
    <submittedName>
        <fullName evidence="1">Beta-N-acetylhexosaminidase</fullName>
    </submittedName>
</protein>
<keyword evidence="2" id="KW-1185">Reference proteome</keyword>
<name>A0A1R3L1F3_9ROSI</name>
<dbReference type="EMBL" id="AWUE01005105">
    <property type="protein sequence ID" value="OMP13119.1"/>
    <property type="molecule type" value="Genomic_DNA"/>
</dbReference>
<accession>A0A1R3L1F3</accession>
<gene>
    <name evidence="1" type="ORF">COLO4_02248</name>
</gene>
<proteinExistence type="predicted"/>
<reference evidence="2" key="1">
    <citation type="submission" date="2013-09" db="EMBL/GenBank/DDBJ databases">
        <title>Corchorus olitorius genome sequencing.</title>
        <authorList>
            <person name="Alam M."/>
            <person name="Haque M.S."/>
            <person name="Islam M.S."/>
            <person name="Emdad E.M."/>
            <person name="Islam M.M."/>
            <person name="Ahmed B."/>
            <person name="Halim A."/>
            <person name="Hossen Q.M.M."/>
            <person name="Hossain M.Z."/>
            <person name="Ahmed R."/>
            <person name="Khan M.M."/>
            <person name="Islam R."/>
            <person name="Rashid M.M."/>
            <person name="Khan S.A."/>
            <person name="Rahman M.S."/>
            <person name="Alam M."/>
            <person name="Yahiya A.S."/>
            <person name="Khan M.S."/>
            <person name="Azam M.S."/>
            <person name="Haque T."/>
            <person name="Lashkar M.Z.H."/>
            <person name="Akhand A.I."/>
            <person name="Morshed G."/>
            <person name="Roy S."/>
            <person name="Uddin K.S."/>
            <person name="Rabeya T."/>
            <person name="Hossain A.S."/>
            <person name="Chowdhury A."/>
            <person name="Snigdha A.R."/>
            <person name="Mortoza M.S."/>
            <person name="Matin S.A."/>
            <person name="Hoque S.M.E."/>
            <person name="Islam M.K."/>
            <person name="Roy D.K."/>
            <person name="Haider R."/>
            <person name="Moosa M.M."/>
            <person name="Elias S.M."/>
            <person name="Hasan A.M."/>
            <person name="Jahan S."/>
            <person name="Shafiuddin M."/>
            <person name="Mahmood N."/>
            <person name="Shommy N.S."/>
        </authorList>
    </citation>
    <scope>NUCLEOTIDE SEQUENCE [LARGE SCALE GENOMIC DNA]</scope>
    <source>
        <strain evidence="2">cv. O-4</strain>
    </source>
</reference>
<evidence type="ECO:0000313" key="2">
    <source>
        <dbReference type="Proteomes" id="UP000187203"/>
    </source>
</evidence>